<dbReference type="PROSITE" id="PS50030">
    <property type="entry name" value="UBA"/>
    <property type="match status" value="1"/>
</dbReference>
<dbReference type="Pfam" id="PF22562">
    <property type="entry name" value="UBA_7"/>
    <property type="match status" value="1"/>
</dbReference>
<evidence type="ECO:0000256" key="1">
    <source>
        <dbReference type="ARBA" id="ARBA00004496"/>
    </source>
</evidence>
<dbReference type="PANTHER" id="PTHR16469:SF27">
    <property type="entry name" value="UBIQUITIN-ASSOCIATED AND SH3 DOMAIN-CONTAINING BA-RELATED"/>
    <property type="match status" value="1"/>
</dbReference>
<dbReference type="InterPro" id="IPR009060">
    <property type="entry name" value="UBA-like_sf"/>
</dbReference>
<dbReference type="PROSITE" id="PS50002">
    <property type="entry name" value="SH3"/>
    <property type="match status" value="1"/>
</dbReference>
<dbReference type="Gene3D" id="1.10.8.10">
    <property type="entry name" value="DNA helicase RuvA subunit, C-terminal domain"/>
    <property type="match status" value="1"/>
</dbReference>
<dbReference type="Proteomes" id="UP000887568">
    <property type="component" value="Unplaced"/>
</dbReference>
<dbReference type="Gene3D" id="3.40.50.1240">
    <property type="entry name" value="Phosphoglycerate mutase-like"/>
    <property type="match status" value="1"/>
</dbReference>
<dbReference type="RefSeq" id="XP_038065468.1">
    <property type="nucleotide sequence ID" value="XM_038209540.1"/>
</dbReference>
<dbReference type="InterPro" id="IPR001452">
    <property type="entry name" value="SH3_domain"/>
</dbReference>
<reference evidence="8" key="1">
    <citation type="submission" date="2022-11" db="UniProtKB">
        <authorList>
            <consortium name="EnsemblMetazoa"/>
        </authorList>
    </citation>
    <scope>IDENTIFICATION</scope>
</reference>
<dbReference type="Pfam" id="PF00300">
    <property type="entry name" value="His_Phos_1"/>
    <property type="match status" value="1"/>
</dbReference>
<organism evidence="8 9">
    <name type="scientific">Patiria miniata</name>
    <name type="common">Bat star</name>
    <name type="synonym">Asterina miniata</name>
    <dbReference type="NCBI Taxonomy" id="46514"/>
    <lineage>
        <taxon>Eukaryota</taxon>
        <taxon>Metazoa</taxon>
        <taxon>Echinodermata</taxon>
        <taxon>Eleutherozoa</taxon>
        <taxon>Asterozoa</taxon>
        <taxon>Asteroidea</taxon>
        <taxon>Valvatacea</taxon>
        <taxon>Valvatida</taxon>
        <taxon>Asterinidae</taxon>
        <taxon>Patiria</taxon>
    </lineage>
</organism>
<dbReference type="Gene3D" id="2.30.30.40">
    <property type="entry name" value="SH3 Domains"/>
    <property type="match status" value="1"/>
</dbReference>
<dbReference type="Gene3D" id="3.90.1140.10">
    <property type="entry name" value="Cyclic phosphodiesterase"/>
    <property type="match status" value="1"/>
</dbReference>
<dbReference type="CDD" id="cd07067">
    <property type="entry name" value="HP_PGM_like"/>
    <property type="match status" value="1"/>
</dbReference>
<evidence type="ECO:0000313" key="8">
    <source>
        <dbReference type="EnsemblMetazoa" id="XP_038065468.1"/>
    </source>
</evidence>
<keyword evidence="3" id="KW-0963">Cytoplasm</keyword>
<dbReference type="SUPFAM" id="SSF55144">
    <property type="entry name" value="LigT-like"/>
    <property type="match status" value="1"/>
</dbReference>
<comment type="subcellular location">
    <subcellularLocation>
        <location evidence="1">Cytoplasm</location>
    </subcellularLocation>
</comment>
<dbReference type="InterPro" id="IPR029033">
    <property type="entry name" value="His_PPase_superfam"/>
</dbReference>
<evidence type="ECO:0000256" key="4">
    <source>
        <dbReference type="PROSITE-ProRule" id="PRU00192"/>
    </source>
</evidence>
<keyword evidence="9" id="KW-1185">Reference proteome</keyword>
<dbReference type="SUPFAM" id="SSF46934">
    <property type="entry name" value="UBA-like"/>
    <property type="match status" value="1"/>
</dbReference>
<dbReference type="CDD" id="cd11791">
    <property type="entry name" value="SH3_UBASH3"/>
    <property type="match status" value="1"/>
</dbReference>
<dbReference type="PANTHER" id="PTHR16469">
    <property type="entry name" value="UBIQUITIN-ASSOCIATED AND SH3 DOMAIN-CONTAINING BA-RELATED"/>
    <property type="match status" value="1"/>
</dbReference>
<name>A0A914APC6_PATMI</name>
<dbReference type="OMA" id="NMPKEIP"/>
<dbReference type="SMART" id="SM00326">
    <property type="entry name" value="SH3"/>
    <property type="match status" value="1"/>
</dbReference>
<keyword evidence="2 4" id="KW-0728">SH3 domain</keyword>
<feature type="domain" description="SH3" evidence="6">
    <location>
        <begin position="239"/>
        <end position="305"/>
    </location>
</feature>
<dbReference type="GeneID" id="119735687"/>
<sequence length="657" mass="73509">MASAAGIINHRRTIRQASLKSAASASDILMSMGFPKHRVEKSLAATGHQDIQLASDWLLDHVDDPTLDEAIPREYVLYACPVGPLGESLDEFWTKSLQHCGRNGAHSLLPHVTLCSFFPCDDSKVEMLTAALQEAVETLEDKAPETISLEHYSSNNFIGLFVEETHAEFMRILTNQFKAEALVKAGVKVDPHKKQLHMTLAYQFNAAHHDVLEKLSKEVNIEAAARWELRLYSRDPRAAKTEVLRVLYSHTPRANDELELIPDDYIFMSSSDNRGANDDGWYKGTSHQTGLTGMLPGNYTEKAPESDTWTVHRVIPLTKSLSSNPALINLDDKVPSPPTPLGADERRSSQYKTPEGLLQQSEEEASKYANLFKLTKTPARSNSIPLATTTDLPTTPRRLFVIRHAERVDITFGQQWLQHSFDDNGKYNRKNLNMPKRVPVRSGGSLSFSKDSPITEVGKFQARLTGESMRENGIVISHVYSSPALRCVETAKAVIDGLNPLEPLKIRVDTSLFEWLAWCKGVFPKWMTLAELEAHGLSVDMSYKELISASDLSLQENCQSYYKRGDTLLRREIKEHPKGDILIVGHASSLDGCTRYLQGLSARPALEFSKIVQKIPYCGAVALQEYQDFGIWDLITPPFATLTHAPNGRFDWHIMQG</sequence>
<evidence type="ECO:0008006" key="10">
    <source>
        <dbReference type="Google" id="ProtNLM"/>
    </source>
</evidence>
<proteinExistence type="predicted"/>
<evidence type="ECO:0000256" key="3">
    <source>
        <dbReference type="ARBA" id="ARBA00022490"/>
    </source>
</evidence>
<dbReference type="SUPFAM" id="SSF53254">
    <property type="entry name" value="Phosphoglycerate mutase-like"/>
    <property type="match status" value="1"/>
</dbReference>
<dbReference type="InterPro" id="IPR009097">
    <property type="entry name" value="Cyclic_Pdiesterase"/>
</dbReference>
<dbReference type="OrthoDB" id="414418at2759"/>
<dbReference type="InterPro" id="IPR036028">
    <property type="entry name" value="SH3-like_dom_sf"/>
</dbReference>
<feature type="domain" description="UBA" evidence="7">
    <location>
        <begin position="18"/>
        <end position="61"/>
    </location>
</feature>
<protein>
    <recommendedName>
        <fullName evidence="10">Ubiquitin-associated and SH3 domain-containing protein B</fullName>
    </recommendedName>
</protein>
<dbReference type="Pfam" id="PF14604">
    <property type="entry name" value="SH3_9"/>
    <property type="match status" value="1"/>
</dbReference>
<evidence type="ECO:0000313" key="9">
    <source>
        <dbReference type="Proteomes" id="UP000887568"/>
    </source>
</evidence>
<dbReference type="FunFam" id="1.10.8.10:FF:000053">
    <property type="entry name" value="Ubiquitin-associated and SH3 domain-containing, A"/>
    <property type="match status" value="1"/>
</dbReference>
<feature type="region of interest" description="Disordered" evidence="5">
    <location>
        <begin position="327"/>
        <end position="360"/>
    </location>
</feature>
<dbReference type="EnsemblMetazoa" id="XM_038209540.1">
    <property type="protein sequence ID" value="XP_038065468.1"/>
    <property type="gene ID" value="LOC119735687"/>
</dbReference>
<dbReference type="SUPFAM" id="SSF50044">
    <property type="entry name" value="SH3-domain"/>
    <property type="match status" value="1"/>
</dbReference>
<evidence type="ECO:0000259" key="7">
    <source>
        <dbReference type="PROSITE" id="PS50030"/>
    </source>
</evidence>
<dbReference type="InterPro" id="IPR013078">
    <property type="entry name" value="His_Pase_superF_clade-1"/>
</dbReference>
<dbReference type="SMART" id="SM00165">
    <property type="entry name" value="UBA"/>
    <property type="match status" value="1"/>
</dbReference>
<dbReference type="InterPro" id="IPR051710">
    <property type="entry name" value="Phosphatase_SH3-domain"/>
</dbReference>
<dbReference type="CDD" id="cd14301">
    <property type="entry name" value="UBA_UBS3B"/>
    <property type="match status" value="1"/>
</dbReference>
<accession>A0A914APC6</accession>
<evidence type="ECO:0000256" key="2">
    <source>
        <dbReference type="ARBA" id="ARBA00022443"/>
    </source>
</evidence>
<dbReference type="InterPro" id="IPR015940">
    <property type="entry name" value="UBA"/>
</dbReference>
<evidence type="ECO:0000256" key="5">
    <source>
        <dbReference type="SAM" id="MobiDB-lite"/>
    </source>
</evidence>
<evidence type="ECO:0000259" key="6">
    <source>
        <dbReference type="PROSITE" id="PS50002"/>
    </source>
</evidence>
<dbReference type="AlphaFoldDB" id="A0A914APC6"/>
<dbReference type="GO" id="GO:0005737">
    <property type="term" value="C:cytoplasm"/>
    <property type="evidence" value="ECO:0007669"/>
    <property type="project" value="UniProtKB-SubCell"/>
</dbReference>